<evidence type="ECO:0000313" key="4">
    <source>
        <dbReference type="EMBL" id="MCA6077358.1"/>
    </source>
</evidence>
<dbReference type="Proteomes" id="UP001139409">
    <property type="component" value="Unassembled WGS sequence"/>
</dbReference>
<name>A0A9X1HQE6_9BACT</name>
<dbReference type="InterPro" id="IPR045749">
    <property type="entry name" value="DUF6090"/>
</dbReference>
<evidence type="ECO:0000313" key="3">
    <source>
        <dbReference type="EMBL" id="MCA6076230.1"/>
    </source>
</evidence>
<dbReference type="EMBL" id="JAIXNE010000004">
    <property type="protein sequence ID" value="MCA6077358.1"/>
    <property type="molecule type" value="Genomic_DNA"/>
</dbReference>
<sequence length="272" mass="31513">MIKFFKKIRLRLLSPGPGGSPNTSSRITKYLLYAIGEIILVVIGILIAIQINGWKIASDNKKLEKATLINLRRDLNDDIRELQRVSSFKTTQKETCDRLLAYIINPEIPVTDASQFDNDVTRLVYFILPSLNSTAFETAKNNGHINFIRNDSLVDLISKYYSDITLDQHVTETKRFTNSFSESVLMKRYRIFNKNTYALDGLDGSYLLPGYENDNRFQFSAEAFRRDMEVENYINSFSIRLKIGINFLDNKRLWAEQLIEIINMEIENIDQK</sequence>
<proteinExistence type="predicted"/>
<comment type="caution">
    <text evidence="2">The sequence shown here is derived from an EMBL/GenBank/DDBJ whole genome shotgun (WGS) entry which is preliminary data.</text>
</comment>
<dbReference type="RefSeq" id="WP_225698159.1">
    <property type="nucleotide sequence ID" value="NZ_JAIXNE010000002.1"/>
</dbReference>
<dbReference type="AlphaFoldDB" id="A0A9X1HQE6"/>
<evidence type="ECO:0000313" key="2">
    <source>
        <dbReference type="EMBL" id="MCA6075053.1"/>
    </source>
</evidence>
<dbReference type="EMBL" id="JAIXNE010000002">
    <property type="protein sequence ID" value="MCA6075053.1"/>
    <property type="molecule type" value="Genomic_DNA"/>
</dbReference>
<keyword evidence="1" id="KW-1133">Transmembrane helix</keyword>
<reference evidence="2" key="1">
    <citation type="submission" date="2021-09" db="EMBL/GenBank/DDBJ databases">
        <title>Fulvivirga sp. isolated from coastal sediment.</title>
        <authorList>
            <person name="Yu H."/>
        </authorList>
    </citation>
    <scope>NUCLEOTIDE SEQUENCE</scope>
    <source>
        <strain evidence="2">1062</strain>
    </source>
</reference>
<keyword evidence="1" id="KW-0812">Transmembrane</keyword>
<gene>
    <name evidence="2" type="ORF">LDX50_09240</name>
    <name evidence="3" type="ORF">LDX50_15210</name>
    <name evidence="4" type="ORF">LDX50_20930</name>
</gene>
<evidence type="ECO:0000313" key="5">
    <source>
        <dbReference type="Proteomes" id="UP001139409"/>
    </source>
</evidence>
<evidence type="ECO:0000256" key="1">
    <source>
        <dbReference type="SAM" id="Phobius"/>
    </source>
</evidence>
<keyword evidence="5" id="KW-1185">Reference proteome</keyword>
<dbReference type="EMBL" id="JAIXNE010000003">
    <property type="protein sequence ID" value="MCA6076230.1"/>
    <property type="molecule type" value="Genomic_DNA"/>
</dbReference>
<dbReference type="Pfam" id="PF19578">
    <property type="entry name" value="DUF6090"/>
    <property type="match status" value="1"/>
</dbReference>
<protein>
    <submittedName>
        <fullName evidence="2">Uncharacterized protein</fullName>
    </submittedName>
</protein>
<organism evidence="2 5">
    <name type="scientific">Fulvivirga sedimenti</name>
    <dbReference type="NCBI Taxonomy" id="2879465"/>
    <lineage>
        <taxon>Bacteria</taxon>
        <taxon>Pseudomonadati</taxon>
        <taxon>Bacteroidota</taxon>
        <taxon>Cytophagia</taxon>
        <taxon>Cytophagales</taxon>
        <taxon>Fulvivirgaceae</taxon>
        <taxon>Fulvivirga</taxon>
    </lineage>
</organism>
<accession>A0A9X1HQE6</accession>
<feature type="transmembrane region" description="Helical" evidence="1">
    <location>
        <begin position="30"/>
        <end position="51"/>
    </location>
</feature>
<keyword evidence="1" id="KW-0472">Membrane</keyword>